<dbReference type="InterPro" id="IPR051260">
    <property type="entry name" value="Diverse_substr_monoxygenases"/>
</dbReference>
<dbReference type="AlphaFoldDB" id="K0KPJ4"/>
<evidence type="ECO:0000313" key="7">
    <source>
        <dbReference type="EMBL" id="CCH43279.1"/>
    </source>
</evidence>
<evidence type="ECO:0000256" key="1">
    <source>
        <dbReference type="ARBA" id="ARBA00022630"/>
    </source>
</evidence>
<dbReference type="PIRSF" id="PIRSF000337">
    <property type="entry name" value="NTA_MOA"/>
    <property type="match status" value="1"/>
</dbReference>
<reference evidence="7 8" key="1">
    <citation type="journal article" date="2012" name="Eukaryot. Cell">
        <title>Draft genome sequence of Wickerhamomyces ciferrii NRRL Y-1031 F-60-10.</title>
        <authorList>
            <person name="Schneider J."/>
            <person name="Andrea H."/>
            <person name="Blom J."/>
            <person name="Jaenicke S."/>
            <person name="Ruckert C."/>
            <person name="Schorsch C."/>
            <person name="Szczepanowski R."/>
            <person name="Farwick M."/>
            <person name="Goesmann A."/>
            <person name="Puhler A."/>
            <person name="Schaffer S."/>
            <person name="Tauch A."/>
            <person name="Kohler T."/>
            <person name="Brinkrolf K."/>
        </authorList>
    </citation>
    <scope>NUCLEOTIDE SEQUENCE [LARGE SCALE GENOMIC DNA]</scope>
    <source>
        <strain evidence="8">ATCC 14091 / BCRC 22168 / CBS 111 / JCM 3599 / NBRC 0793 / NRRL Y-1031 F-60-10</strain>
    </source>
</reference>
<comment type="similarity">
    <text evidence="5">Belongs to the NtaA/SnaA/DszA monooxygenase family.</text>
</comment>
<dbReference type="GO" id="GO:0016705">
    <property type="term" value="F:oxidoreductase activity, acting on paired donors, with incorporation or reduction of molecular oxygen"/>
    <property type="evidence" value="ECO:0007669"/>
    <property type="project" value="InterPro"/>
</dbReference>
<evidence type="ECO:0000256" key="4">
    <source>
        <dbReference type="ARBA" id="ARBA00023033"/>
    </source>
</evidence>
<dbReference type="EMBL" id="CAIF01000075">
    <property type="protein sequence ID" value="CCH43279.1"/>
    <property type="molecule type" value="Genomic_DNA"/>
</dbReference>
<evidence type="ECO:0000259" key="6">
    <source>
        <dbReference type="Pfam" id="PF00296"/>
    </source>
</evidence>
<name>K0KPJ4_WICCF</name>
<evidence type="ECO:0000256" key="5">
    <source>
        <dbReference type="ARBA" id="ARBA00033748"/>
    </source>
</evidence>
<accession>K0KPJ4</accession>
<dbReference type="PANTHER" id="PTHR30011:SF16">
    <property type="entry name" value="C2H2 FINGER DOMAIN TRANSCRIPTION FACTOR (EUROFUNG)-RELATED"/>
    <property type="match status" value="1"/>
</dbReference>
<sequence length="497" mass="56142">MSEEPTLKKQKRQTPLILSASTRATAINWKDPEDTSREFSSSIEPWIKLAKLAESGKFHSIFFIDHLSWFDVYGSSHESSARTGINVSRIDPTAALSALSLVTDNIGFGVTVSSVSEHPYHFARRLSSLDILTNGRVGWNIVASYLPSVGPSLLNGEPLPEHDERYNKTQEFTDAVYSLLLSSWRDDALVYDKINKIYANPDAIRPIDHKGQYYNIQAPHITEPTRQRFPLIIQAGSSPRGKLFAAENAELIYIHNTAKTHDDIADIRHAAQKYFGRDPSSLKFIISVTVYVDKTHEDALKQEQLVKDLQDEESAFVYFGGKSNIDVKPFEYDEPITFKGKVNGVSETADNLTNSDKSKPNNSKRQLYETQLRKKSKYVGTASEVADLLEEAIKETGADGLNFQQTSFPSGLEQIVELLIPELQKRGLAQTEYTSQKGTFRENFFGNKGQTFVSKDHPVHDLRWESGVSKEEFEERLSKTIEIRNERRKTALETLEK</sequence>
<dbReference type="Gene3D" id="3.20.20.30">
    <property type="entry name" value="Luciferase-like domain"/>
    <property type="match status" value="1"/>
</dbReference>
<keyword evidence="4 7" id="KW-0503">Monooxygenase</keyword>
<dbReference type="Pfam" id="PF00296">
    <property type="entry name" value="Bac_luciferase"/>
    <property type="match status" value="1"/>
</dbReference>
<dbReference type="NCBIfam" id="TIGR03860">
    <property type="entry name" value="FMN_nitrolo"/>
    <property type="match status" value="1"/>
</dbReference>
<dbReference type="InterPro" id="IPR016215">
    <property type="entry name" value="NTA_MOA"/>
</dbReference>
<keyword evidence="8" id="KW-1185">Reference proteome</keyword>
<keyword evidence="3" id="KW-0560">Oxidoreductase</keyword>
<protein>
    <submittedName>
        <fullName evidence="7">Monooxygenase</fullName>
    </submittedName>
</protein>
<organism evidence="7 8">
    <name type="scientific">Wickerhamomyces ciferrii (strain ATCC 14091 / BCRC 22168 / CBS 111 / JCM 3599 / NBRC 0793 / NRRL Y-1031 F-60-10)</name>
    <name type="common">Yeast</name>
    <name type="synonym">Pichia ciferrii</name>
    <dbReference type="NCBI Taxonomy" id="1206466"/>
    <lineage>
        <taxon>Eukaryota</taxon>
        <taxon>Fungi</taxon>
        <taxon>Dikarya</taxon>
        <taxon>Ascomycota</taxon>
        <taxon>Saccharomycotina</taxon>
        <taxon>Saccharomycetes</taxon>
        <taxon>Phaffomycetales</taxon>
        <taxon>Wickerhamomycetaceae</taxon>
        <taxon>Wickerhamomyces</taxon>
    </lineage>
</organism>
<gene>
    <name evidence="7" type="ORF">BN7_2827</name>
</gene>
<keyword evidence="2" id="KW-0288">FMN</keyword>
<evidence type="ECO:0000256" key="3">
    <source>
        <dbReference type="ARBA" id="ARBA00023002"/>
    </source>
</evidence>
<keyword evidence="1" id="KW-0285">Flavoprotein</keyword>
<evidence type="ECO:0000313" key="8">
    <source>
        <dbReference type="Proteomes" id="UP000009328"/>
    </source>
</evidence>
<comment type="caution">
    <text evidence="7">The sequence shown here is derived from an EMBL/GenBank/DDBJ whole genome shotgun (WGS) entry which is preliminary data.</text>
</comment>
<dbReference type="HOGENOM" id="CLU_022256_0_0_1"/>
<dbReference type="SUPFAM" id="SSF51679">
    <property type="entry name" value="Bacterial luciferase-like"/>
    <property type="match status" value="1"/>
</dbReference>
<dbReference type="Proteomes" id="UP000009328">
    <property type="component" value="Unassembled WGS sequence"/>
</dbReference>
<feature type="domain" description="Luciferase-like" evidence="6">
    <location>
        <begin position="42"/>
        <end position="399"/>
    </location>
</feature>
<dbReference type="PANTHER" id="PTHR30011">
    <property type="entry name" value="ALKANESULFONATE MONOOXYGENASE-RELATED"/>
    <property type="match status" value="1"/>
</dbReference>
<dbReference type="eggNOG" id="ENOG502QSR6">
    <property type="taxonomic scope" value="Eukaryota"/>
</dbReference>
<dbReference type="InterPro" id="IPR036661">
    <property type="entry name" value="Luciferase-like_sf"/>
</dbReference>
<dbReference type="GO" id="GO:0004497">
    <property type="term" value="F:monooxygenase activity"/>
    <property type="evidence" value="ECO:0007669"/>
    <property type="project" value="UniProtKB-KW"/>
</dbReference>
<dbReference type="STRING" id="1206466.K0KPJ4"/>
<evidence type="ECO:0000256" key="2">
    <source>
        <dbReference type="ARBA" id="ARBA00022643"/>
    </source>
</evidence>
<dbReference type="InterPro" id="IPR011251">
    <property type="entry name" value="Luciferase-like_dom"/>
</dbReference>
<proteinExistence type="inferred from homology"/>
<dbReference type="InParanoid" id="K0KPJ4"/>